<dbReference type="Proteomes" id="UP001197378">
    <property type="component" value="Unassembled WGS sequence"/>
</dbReference>
<accession>A0AAE2YMA5</accession>
<protein>
    <submittedName>
        <fullName evidence="2">Aminoglycoside phosphotransferase family protein</fullName>
    </submittedName>
</protein>
<keyword evidence="3" id="KW-1185">Reference proteome</keyword>
<dbReference type="RefSeq" id="WP_215871322.1">
    <property type="nucleotide sequence ID" value="NZ_JAAXYO010000012.1"/>
</dbReference>
<dbReference type="Pfam" id="PF01636">
    <property type="entry name" value="APH"/>
    <property type="match status" value="1"/>
</dbReference>
<dbReference type="InterPro" id="IPR011009">
    <property type="entry name" value="Kinase-like_dom_sf"/>
</dbReference>
<feature type="domain" description="Aminoglycoside phosphotransferase" evidence="1">
    <location>
        <begin position="36"/>
        <end position="279"/>
    </location>
</feature>
<dbReference type="Gene3D" id="3.90.1200.10">
    <property type="match status" value="1"/>
</dbReference>
<evidence type="ECO:0000313" key="2">
    <source>
        <dbReference type="EMBL" id="MBU2786715.1"/>
    </source>
</evidence>
<dbReference type="SUPFAM" id="SSF56112">
    <property type="entry name" value="Protein kinase-like (PK-like)"/>
    <property type="match status" value="1"/>
</dbReference>
<sequence>MHYLGHLQRNDPLYDYLYHQIFVAELGIEPSKGFRVFALNGSNAVYLYEDRRYRRRVLGKFFERHHGHDNAAAAQHEFQVLSLLHGNGLGHGQHRVVQPLGVNPAFADVLFECYVLGEPLHRIWARTHPGQDDQEMYHSLSDLAYFLARLHNHNVRGDAVRFREVFPYFDKIVARLWRRGRAKQSEVDRLYVLRQRWADDPAMYADHCVRLHGDATPANFLVTGHHQLTAIDFERSHFGDRAYDLGMIAGELKHWALRQHNDGGVAENYIGHFLWEYSRHFPEQPAAFRAITQRLPFYMSLTLLRIARNSYLGDHTAHILVHEAIACLGR</sequence>
<dbReference type="AlphaFoldDB" id="A0AAE2YMA5"/>
<dbReference type="EMBL" id="JAAXYO010000012">
    <property type="protein sequence ID" value="MBU2786715.1"/>
    <property type="molecule type" value="Genomic_DNA"/>
</dbReference>
<evidence type="ECO:0000259" key="1">
    <source>
        <dbReference type="Pfam" id="PF01636"/>
    </source>
</evidence>
<name>A0AAE2YMA5_9PROT</name>
<organism evidence="2 3">
    <name type="scientific">Igneacidithiobacillus copahuensis</name>
    <dbReference type="NCBI Taxonomy" id="2724909"/>
    <lineage>
        <taxon>Bacteria</taxon>
        <taxon>Pseudomonadati</taxon>
        <taxon>Pseudomonadota</taxon>
        <taxon>Acidithiobacillia</taxon>
        <taxon>Acidithiobacillales</taxon>
        <taxon>Acidithiobacillaceae</taxon>
        <taxon>Igneacidithiobacillus</taxon>
    </lineage>
</organism>
<proteinExistence type="predicted"/>
<reference evidence="2" key="1">
    <citation type="journal article" date="2021" name="ISME J.">
        <title>Genomic evolution of the class Acidithiobacillia: deep-branching Proteobacteria living in extreme acidic conditions.</title>
        <authorList>
            <person name="Moya-Beltran A."/>
            <person name="Beard S."/>
            <person name="Rojas-Villalobos C."/>
            <person name="Issotta F."/>
            <person name="Gallardo Y."/>
            <person name="Ulloa R."/>
            <person name="Giaveno A."/>
            <person name="Degli Esposti M."/>
            <person name="Johnson D.B."/>
            <person name="Quatrini R."/>
        </authorList>
    </citation>
    <scope>NUCLEOTIDE SEQUENCE</scope>
    <source>
        <strain evidence="2">VAN18-1</strain>
    </source>
</reference>
<dbReference type="InterPro" id="IPR002575">
    <property type="entry name" value="Aminoglycoside_PTrfase"/>
</dbReference>
<gene>
    <name evidence="2" type="ORF">HFQ13_00530</name>
</gene>
<evidence type="ECO:0000313" key="3">
    <source>
        <dbReference type="Proteomes" id="UP001197378"/>
    </source>
</evidence>
<comment type="caution">
    <text evidence="2">The sequence shown here is derived from an EMBL/GenBank/DDBJ whole genome shotgun (WGS) entry which is preliminary data.</text>
</comment>